<dbReference type="KEGG" id="smt:Smal_2436"/>
<feature type="signal peptide" evidence="1">
    <location>
        <begin position="1"/>
        <end position="41"/>
    </location>
</feature>
<dbReference type="AlphaFoldDB" id="B4SNB4"/>
<accession>B4SNB4</accession>
<dbReference type="Proteomes" id="UP000001867">
    <property type="component" value="Chromosome"/>
</dbReference>
<sequence precursor="true">MRIVPSNARHVAARCDAFARRLPPLWLLSLGLAAASAQAQAQETAAPVVEAPIAAEAIVDAPAGMAPVAAPMATEAVVAAPAPDVPAAVTPPATPVVDAQPAPAADPTPVPVAPAAAAPVAAPPAVVEPAVPAVAPAPPALVIAPLPPEQATERALGARCPVDLAGRLAAQGELLIGACQGTMPAHLAALLVALPQQDVHLPRSWREREVQQKVWFKAVPGYGQRPDFIARMGDIWVRSLEGRDADSTFYLVSAPFTCSDRVANRDEYGAEPVRVPAGDCREAYVAQRVYQVRGDAAPRDVTADAMPAMPQVTEADRARQLSRDGRISLDDSKLQYGPAMRWFVQYPEAAQKGGPRAYSDWNREHLAFVVWTGDRFELREKVARAQWPCDPVAPGDRACGGFPDSGPDLFVTAGASAPVAASSP</sequence>
<keyword evidence="1" id="KW-0732">Signal</keyword>
<dbReference type="eggNOG" id="ENOG503018R">
    <property type="taxonomic scope" value="Bacteria"/>
</dbReference>
<reference evidence="2 3" key="1">
    <citation type="submission" date="2008-06" db="EMBL/GenBank/DDBJ databases">
        <title>Complete sequence of Stenotrophomonas maltophilia R551-3.</title>
        <authorList>
            <consortium name="US DOE Joint Genome Institute"/>
            <person name="Lucas S."/>
            <person name="Copeland A."/>
            <person name="Lapidus A."/>
            <person name="Glavina del Rio T."/>
            <person name="Dalin E."/>
            <person name="Tice H."/>
            <person name="Pitluck S."/>
            <person name="Chain P."/>
            <person name="Malfatti S."/>
            <person name="Shin M."/>
            <person name="Vergez L."/>
            <person name="Lang D."/>
            <person name="Schmutz J."/>
            <person name="Larimer F."/>
            <person name="Land M."/>
            <person name="Hauser L."/>
            <person name="Kyrpides N."/>
            <person name="Mikhailova N."/>
            <person name="Taghavi S."/>
            <person name="Monchy S."/>
            <person name="Newman L."/>
            <person name="Vangronsveld J."/>
            <person name="van der Lelie D."/>
            <person name="Richardson P."/>
        </authorList>
    </citation>
    <scope>NUCLEOTIDE SEQUENCE [LARGE SCALE GENOMIC DNA]</scope>
    <source>
        <strain evidence="2 3">R551-3</strain>
    </source>
</reference>
<name>B4SNB4_STRM5</name>
<dbReference type="HOGENOM" id="CLU_065362_0_0_6"/>
<dbReference type="RefSeq" id="WP_012511432.1">
    <property type="nucleotide sequence ID" value="NC_011071.1"/>
</dbReference>
<dbReference type="STRING" id="391008.Smal_2436"/>
<evidence type="ECO:0000256" key="1">
    <source>
        <dbReference type="SAM" id="SignalP"/>
    </source>
</evidence>
<evidence type="ECO:0000313" key="3">
    <source>
        <dbReference type="Proteomes" id="UP000001867"/>
    </source>
</evidence>
<gene>
    <name evidence="2" type="ordered locus">Smal_2436</name>
</gene>
<feature type="chain" id="PRO_5002826314" evidence="1">
    <location>
        <begin position="42"/>
        <end position="424"/>
    </location>
</feature>
<organism evidence="2 3">
    <name type="scientific">Stenotrophomonas maltophilia (strain R551-3)</name>
    <dbReference type="NCBI Taxonomy" id="391008"/>
    <lineage>
        <taxon>Bacteria</taxon>
        <taxon>Pseudomonadati</taxon>
        <taxon>Pseudomonadota</taxon>
        <taxon>Gammaproteobacteria</taxon>
        <taxon>Lysobacterales</taxon>
        <taxon>Lysobacteraceae</taxon>
        <taxon>Stenotrophomonas</taxon>
        <taxon>Stenotrophomonas maltophilia group</taxon>
    </lineage>
</organism>
<protein>
    <submittedName>
        <fullName evidence="2">Uncharacterized protein</fullName>
    </submittedName>
</protein>
<dbReference type="EMBL" id="CP001111">
    <property type="protein sequence ID" value="ACF52139.1"/>
    <property type="molecule type" value="Genomic_DNA"/>
</dbReference>
<proteinExistence type="predicted"/>
<evidence type="ECO:0000313" key="2">
    <source>
        <dbReference type="EMBL" id="ACF52139.1"/>
    </source>
</evidence>